<proteinExistence type="predicted"/>
<dbReference type="Gene3D" id="1.20.1270.390">
    <property type="match status" value="1"/>
</dbReference>
<evidence type="ECO:0000256" key="1">
    <source>
        <dbReference type="SAM" id="Coils"/>
    </source>
</evidence>
<gene>
    <name evidence="3" type="ORF">ACFOJE_08330</name>
</gene>
<reference evidence="4" key="1">
    <citation type="journal article" date="2019" name="Int. J. Syst. Evol. Microbiol.">
        <title>The Global Catalogue of Microorganisms (GCM) 10K type strain sequencing project: providing services to taxonomists for standard genome sequencing and annotation.</title>
        <authorList>
            <consortium name="The Broad Institute Genomics Platform"/>
            <consortium name="The Broad Institute Genome Sequencing Center for Infectious Disease"/>
            <person name="Wu L."/>
            <person name="Ma J."/>
        </authorList>
    </citation>
    <scope>NUCLEOTIDE SEQUENCE [LARGE SCALE GENOMIC DNA]</scope>
    <source>
        <strain evidence="4">KCTC 62195</strain>
    </source>
</reference>
<accession>A0ABV7ARS0</accession>
<protein>
    <submittedName>
        <fullName evidence="3">DUF4398 domain-containing protein</fullName>
    </submittedName>
</protein>
<dbReference type="EMBL" id="JBHRSJ010000012">
    <property type="protein sequence ID" value="MFC2972218.1"/>
    <property type="molecule type" value="Genomic_DNA"/>
</dbReference>
<evidence type="ECO:0000259" key="2">
    <source>
        <dbReference type="Pfam" id="PF14346"/>
    </source>
</evidence>
<keyword evidence="4" id="KW-1185">Reference proteome</keyword>
<comment type="caution">
    <text evidence="3">The sequence shown here is derived from an EMBL/GenBank/DDBJ whole genome shotgun (WGS) entry which is preliminary data.</text>
</comment>
<evidence type="ECO:0000313" key="3">
    <source>
        <dbReference type="EMBL" id="MFC2972218.1"/>
    </source>
</evidence>
<dbReference type="InterPro" id="IPR025511">
    <property type="entry name" value="DUF4398"/>
</dbReference>
<evidence type="ECO:0000313" key="4">
    <source>
        <dbReference type="Proteomes" id="UP001595457"/>
    </source>
</evidence>
<organism evidence="3 4">
    <name type="scientific">Azotobacter bryophylli</name>
    <dbReference type="NCBI Taxonomy" id="1986537"/>
    <lineage>
        <taxon>Bacteria</taxon>
        <taxon>Pseudomonadati</taxon>
        <taxon>Pseudomonadota</taxon>
        <taxon>Gammaproteobacteria</taxon>
        <taxon>Pseudomonadales</taxon>
        <taxon>Pseudomonadaceae</taxon>
        <taxon>Azotobacter</taxon>
    </lineage>
</organism>
<feature type="domain" description="DUF4398" evidence="2">
    <location>
        <begin position="40"/>
        <end position="116"/>
    </location>
</feature>
<dbReference type="PROSITE" id="PS51257">
    <property type="entry name" value="PROKAR_LIPOPROTEIN"/>
    <property type="match status" value="1"/>
</dbReference>
<feature type="coiled-coil region" evidence="1">
    <location>
        <begin position="99"/>
        <end position="126"/>
    </location>
</feature>
<sequence length="133" mass="14638">MKKNPPRAYHLSHVRPARLAGLALSGLILAGCAGNPPTEQFALTETAVNEAVSAGGTEHAPVEMKAAQEKWRDAGVAMEKKDYDRARSLAEQAEWDAHVAERKARVAKAQKALEEAKKGIDMQHEERMRNIQQ</sequence>
<keyword evidence="1" id="KW-0175">Coiled coil</keyword>
<dbReference type="Pfam" id="PF14346">
    <property type="entry name" value="DUF4398"/>
    <property type="match status" value="1"/>
</dbReference>
<name>A0ABV7ARS0_9GAMM</name>
<dbReference type="Proteomes" id="UP001595457">
    <property type="component" value="Unassembled WGS sequence"/>
</dbReference>
<dbReference type="RefSeq" id="WP_377813844.1">
    <property type="nucleotide sequence ID" value="NZ_JBHRSJ010000012.1"/>
</dbReference>